<name>A0A1M2V7X6_TRAPU</name>
<comment type="caution">
    <text evidence="4">The sequence shown here is derived from an EMBL/GenBank/DDBJ whole genome shotgun (WGS) entry which is preliminary data.</text>
</comment>
<dbReference type="Proteomes" id="UP000184267">
    <property type="component" value="Unassembled WGS sequence"/>
</dbReference>
<dbReference type="PROSITE" id="PS50994">
    <property type="entry name" value="INTEGRASE"/>
    <property type="match status" value="1"/>
</dbReference>
<dbReference type="STRING" id="154538.A0A1M2V7X6"/>
<evidence type="ECO:0000256" key="1">
    <source>
        <dbReference type="ARBA" id="ARBA00022884"/>
    </source>
</evidence>
<dbReference type="AlphaFoldDB" id="A0A1M2V7X6"/>
<proteinExistence type="predicted"/>
<feature type="region of interest" description="Disordered" evidence="2">
    <location>
        <begin position="1"/>
        <end position="105"/>
    </location>
</feature>
<dbReference type="EMBL" id="MNAD01001602">
    <property type="protein sequence ID" value="OJT03699.1"/>
    <property type="molecule type" value="Genomic_DNA"/>
</dbReference>
<organism evidence="4 5">
    <name type="scientific">Trametes pubescens</name>
    <name type="common">White-rot fungus</name>
    <dbReference type="NCBI Taxonomy" id="154538"/>
    <lineage>
        <taxon>Eukaryota</taxon>
        <taxon>Fungi</taxon>
        <taxon>Dikarya</taxon>
        <taxon>Basidiomycota</taxon>
        <taxon>Agaricomycotina</taxon>
        <taxon>Agaricomycetes</taxon>
        <taxon>Polyporales</taxon>
        <taxon>Polyporaceae</taxon>
        <taxon>Trametes</taxon>
    </lineage>
</organism>
<dbReference type="GO" id="GO:0005634">
    <property type="term" value="C:nucleus"/>
    <property type="evidence" value="ECO:0007669"/>
    <property type="project" value="UniProtKB-ARBA"/>
</dbReference>
<dbReference type="Gene3D" id="1.10.340.70">
    <property type="match status" value="1"/>
</dbReference>
<dbReference type="InterPro" id="IPR050951">
    <property type="entry name" value="Retrovirus_Pol_polyprotein"/>
</dbReference>
<protein>
    <submittedName>
        <fullName evidence="4">Transposon Ty3-I Gag-Pol polyprotein</fullName>
    </submittedName>
</protein>
<dbReference type="InterPro" id="IPR012337">
    <property type="entry name" value="RNaseH-like_sf"/>
</dbReference>
<evidence type="ECO:0000259" key="3">
    <source>
        <dbReference type="PROSITE" id="PS50994"/>
    </source>
</evidence>
<evidence type="ECO:0000313" key="5">
    <source>
        <dbReference type="Proteomes" id="UP000184267"/>
    </source>
</evidence>
<dbReference type="Pfam" id="PF17921">
    <property type="entry name" value="Integrase_H2C2"/>
    <property type="match status" value="1"/>
</dbReference>
<dbReference type="InterPro" id="IPR036397">
    <property type="entry name" value="RNaseH_sf"/>
</dbReference>
<keyword evidence="5" id="KW-1185">Reference proteome</keyword>
<dbReference type="OrthoDB" id="3249394at2759"/>
<dbReference type="GO" id="GO:0003723">
    <property type="term" value="F:RNA binding"/>
    <property type="evidence" value="ECO:0007669"/>
    <property type="project" value="UniProtKB-KW"/>
</dbReference>
<dbReference type="InterPro" id="IPR041588">
    <property type="entry name" value="Integrase_H2C2"/>
</dbReference>
<dbReference type="PANTHER" id="PTHR37984">
    <property type="entry name" value="PROTEIN CBG26694"/>
    <property type="match status" value="1"/>
</dbReference>
<feature type="domain" description="Integrase catalytic" evidence="3">
    <location>
        <begin position="246"/>
        <end position="409"/>
    </location>
</feature>
<evidence type="ECO:0000256" key="2">
    <source>
        <dbReference type="SAM" id="MobiDB-lite"/>
    </source>
</evidence>
<dbReference type="GO" id="GO:0015074">
    <property type="term" value="P:DNA integration"/>
    <property type="evidence" value="ECO:0007669"/>
    <property type="project" value="InterPro"/>
</dbReference>
<accession>A0A1M2V7X6</accession>
<dbReference type="PANTHER" id="PTHR37984:SF15">
    <property type="entry name" value="INTEGRASE CATALYTIC DOMAIN-CONTAINING PROTEIN"/>
    <property type="match status" value="1"/>
</dbReference>
<evidence type="ECO:0000313" key="4">
    <source>
        <dbReference type="EMBL" id="OJT03699.1"/>
    </source>
</evidence>
<feature type="compositionally biased region" description="Low complexity" evidence="2">
    <location>
        <begin position="8"/>
        <end position="21"/>
    </location>
</feature>
<reference evidence="4 5" key="1">
    <citation type="submission" date="2016-10" db="EMBL/GenBank/DDBJ databases">
        <title>Genome sequence of the basidiomycete white-rot fungus Trametes pubescens.</title>
        <authorList>
            <person name="Makela M.R."/>
            <person name="Granchi Z."/>
            <person name="Peng M."/>
            <person name="De Vries R.P."/>
            <person name="Grigoriev I."/>
            <person name="Riley R."/>
            <person name="Hilden K."/>
        </authorList>
    </citation>
    <scope>NUCLEOTIDE SEQUENCE [LARGE SCALE GENOMIC DNA]</scope>
    <source>
        <strain evidence="4 5">FBCC735</strain>
    </source>
</reference>
<dbReference type="SUPFAM" id="SSF53098">
    <property type="entry name" value="Ribonuclease H-like"/>
    <property type="match status" value="1"/>
</dbReference>
<sequence length="686" mass="74952">MVLPEGVPATAAARSRRAPPAVMTTRKPAPAESGRPEAEFAKRIHCVILRVRPPEQQEGATPTPVDTRRSVPTRLDTEAPEVAEPDDRVPPGPAAAPQDKAEPVEARSGRLVDHIAAVSDGIHLKTELRGQYEEDGLFKAVLESPKQHKNFIVLDGLVFLRERGCELLCIPNVIIRGRSAWEIGITHAHSLLAHLGTSKTASLLRDHVWWKTLATDVQKYCDTCVTCKQSKAINQKPYGLLNPLPLPAAPWEAIRIDFVGPLPESNNRDGTFDAITTIIDLLTGMVHLVPSRTNYKAKDVVELVFAEVYRHHGLPRSIISDRDVLFTSAFWAHLHKLIGVELRMSSAYHPESDGSTERANRTISQMLRQCVGPSQRDWVAKLPAIEFAINMARSESTGHAPFFLNTGRMPRPLIWEHAKPDDLRLIMPVISHLNQNLSVLPNGDILMRSPAGPTHLYSPAQVRLFLEFDTELHRTMTFNEETTPVPGGYDDFQSLWNLDGTSQYRVALVDTEVITAEGVPVPEHLLIPNTPIGDVNTPLRGGLPGDEANLFRRMLVNAAERDQRNQETARVHYQEHVVGRGRKETTCMREAPMRGSACTMGVLDTPAPAPKRLCAASLAPTTSGLRSTPAGVLSGSTITAPQTTSAAAEDVHMADVTGLRAAASTAATMSKAAFAAKPAAAKQKST</sequence>
<keyword evidence="1" id="KW-0694">RNA-binding</keyword>
<dbReference type="Gene3D" id="3.30.420.10">
    <property type="entry name" value="Ribonuclease H-like superfamily/Ribonuclease H"/>
    <property type="match status" value="1"/>
</dbReference>
<dbReference type="InterPro" id="IPR001584">
    <property type="entry name" value="Integrase_cat-core"/>
</dbReference>
<gene>
    <name evidence="4" type="ORF">TRAPUB_5727</name>
</gene>